<feature type="domain" description="Aminotransferase-like plant mobile" evidence="1">
    <location>
        <begin position="15"/>
        <end position="133"/>
    </location>
</feature>
<dbReference type="PANTHER" id="PTHR46033:SF8">
    <property type="entry name" value="PROTEIN MAINTENANCE OF MERISTEMS-LIKE"/>
    <property type="match status" value="1"/>
</dbReference>
<proteinExistence type="predicted"/>
<gene>
    <name evidence="2" type="ORF">Acr_00g0005420</name>
</gene>
<keyword evidence="3" id="KW-1185">Reference proteome</keyword>
<evidence type="ECO:0000313" key="3">
    <source>
        <dbReference type="Proteomes" id="UP000585474"/>
    </source>
</evidence>
<dbReference type="Pfam" id="PF10536">
    <property type="entry name" value="PMD"/>
    <property type="match status" value="1"/>
</dbReference>
<reference evidence="3" key="1">
    <citation type="submission" date="2019-07" db="EMBL/GenBank/DDBJ databases">
        <title>De Novo Assembly of kiwifruit Actinidia rufa.</title>
        <authorList>
            <person name="Sugita-Konishi S."/>
            <person name="Sato K."/>
            <person name="Mori E."/>
            <person name="Abe Y."/>
            <person name="Kisaki G."/>
            <person name="Hamano K."/>
            <person name="Suezawa K."/>
            <person name="Otani M."/>
            <person name="Fukuda T."/>
            <person name="Manabe T."/>
            <person name="Gomi K."/>
            <person name="Tabuchi M."/>
            <person name="Akimitsu K."/>
            <person name="Kataoka I."/>
        </authorList>
    </citation>
    <scope>NUCLEOTIDE SEQUENCE [LARGE SCALE GENOMIC DNA]</scope>
    <source>
        <strain evidence="3">cv. Fuchu</strain>
    </source>
</reference>
<dbReference type="InterPro" id="IPR019557">
    <property type="entry name" value="AminoTfrase-like_pln_mobile"/>
</dbReference>
<dbReference type="PANTHER" id="PTHR46033">
    <property type="entry name" value="PROTEIN MAIN-LIKE 2"/>
    <property type="match status" value="1"/>
</dbReference>
<comment type="caution">
    <text evidence="2">The sequence shown here is derived from an EMBL/GenBank/DDBJ whole genome shotgun (WGS) entry which is preliminary data.</text>
</comment>
<protein>
    <recommendedName>
        <fullName evidence="1">Aminotransferase-like plant mobile domain-containing protein</fullName>
    </recommendedName>
</protein>
<accession>A0A7J0D957</accession>
<dbReference type="EMBL" id="BJWL01000071">
    <property type="protein sequence ID" value="GFS29105.1"/>
    <property type="molecule type" value="Genomic_DNA"/>
</dbReference>
<dbReference type="OrthoDB" id="1936739at2759"/>
<organism evidence="2 3">
    <name type="scientific">Actinidia rufa</name>
    <dbReference type="NCBI Taxonomy" id="165716"/>
    <lineage>
        <taxon>Eukaryota</taxon>
        <taxon>Viridiplantae</taxon>
        <taxon>Streptophyta</taxon>
        <taxon>Embryophyta</taxon>
        <taxon>Tracheophyta</taxon>
        <taxon>Spermatophyta</taxon>
        <taxon>Magnoliopsida</taxon>
        <taxon>eudicotyledons</taxon>
        <taxon>Gunneridae</taxon>
        <taxon>Pentapetalae</taxon>
        <taxon>asterids</taxon>
        <taxon>Ericales</taxon>
        <taxon>Actinidiaceae</taxon>
        <taxon>Actinidia</taxon>
    </lineage>
</organism>
<evidence type="ECO:0000313" key="2">
    <source>
        <dbReference type="EMBL" id="GFS29105.1"/>
    </source>
</evidence>
<dbReference type="AlphaFoldDB" id="A0A7J0D957"/>
<dbReference type="InterPro" id="IPR044824">
    <property type="entry name" value="MAIN-like"/>
</dbReference>
<evidence type="ECO:0000259" key="1">
    <source>
        <dbReference type="Pfam" id="PF10536"/>
    </source>
</evidence>
<name>A0A7J0D957_9ERIC</name>
<dbReference type="Proteomes" id="UP000585474">
    <property type="component" value="Unassembled WGS sequence"/>
</dbReference>
<sequence>MAKNQEKILENPQHHFPAGEVTVTLQDKSVLFGLPVDGDVVTGPQMSRTTDQWIDLVKLLGRTPQATNIAGGCVKVIWLLTHVSTLSADALDDVVLCFARAYILYMIGGFLMPNKSQNKIKLMYLDFPIDLDTWHDAQEINGPLVLLQVWAWERLPCNVPRGLVSPAPGQLPVKITLLQFCTDHSHEDPAKFVALATIQQRFCEFLLGKYKLSAFSCEDSQRSLEDPANYYDRMQALGFSGEVLCRSRDNLADYVTPVRIQGQYRELCYTLRILSIFQRSPTITREI</sequence>
<dbReference type="GO" id="GO:0010073">
    <property type="term" value="P:meristem maintenance"/>
    <property type="evidence" value="ECO:0007669"/>
    <property type="project" value="InterPro"/>
</dbReference>